<name>A0ABQ4DX35_9ACTN</name>
<accession>A0ABQ4DX35</accession>
<evidence type="ECO:0000313" key="3">
    <source>
        <dbReference type="Proteomes" id="UP000646749"/>
    </source>
</evidence>
<protein>
    <submittedName>
        <fullName evidence="2">Uncharacterized protein</fullName>
    </submittedName>
</protein>
<feature type="region of interest" description="Disordered" evidence="1">
    <location>
        <begin position="54"/>
        <end position="82"/>
    </location>
</feature>
<reference evidence="2 3" key="1">
    <citation type="submission" date="2021-01" db="EMBL/GenBank/DDBJ databases">
        <title>Whole genome shotgun sequence of Plantactinospora endophytica NBRC 110450.</title>
        <authorList>
            <person name="Komaki H."/>
            <person name="Tamura T."/>
        </authorList>
    </citation>
    <scope>NUCLEOTIDE SEQUENCE [LARGE SCALE GENOMIC DNA]</scope>
    <source>
        <strain evidence="2 3">NBRC 110450</strain>
    </source>
</reference>
<evidence type="ECO:0000256" key="1">
    <source>
        <dbReference type="SAM" id="MobiDB-lite"/>
    </source>
</evidence>
<comment type="caution">
    <text evidence="2">The sequence shown here is derived from an EMBL/GenBank/DDBJ whole genome shotgun (WGS) entry which is preliminary data.</text>
</comment>
<keyword evidence="3" id="KW-1185">Reference proteome</keyword>
<dbReference type="RefSeq" id="WP_203865593.1">
    <property type="nucleotide sequence ID" value="NZ_BONW01000008.1"/>
</dbReference>
<evidence type="ECO:0000313" key="2">
    <source>
        <dbReference type="EMBL" id="GIG86996.1"/>
    </source>
</evidence>
<sequence length="82" mass="8509">MRNGPGAGTSDGPVVEEFSATWTPGSTDLTGTCFCGARHQDPDPVAMWDWLDAHPEGHHATPTATGAPHAAEADGKSRQEGP</sequence>
<dbReference type="EMBL" id="BONW01000008">
    <property type="protein sequence ID" value="GIG86996.1"/>
    <property type="molecule type" value="Genomic_DNA"/>
</dbReference>
<feature type="compositionally biased region" description="Low complexity" evidence="1">
    <location>
        <begin position="60"/>
        <end position="70"/>
    </location>
</feature>
<feature type="compositionally biased region" description="Basic and acidic residues" evidence="1">
    <location>
        <begin position="71"/>
        <end position="82"/>
    </location>
</feature>
<organism evidence="2 3">
    <name type="scientific">Plantactinospora endophytica</name>
    <dbReference type="NCBI Taxonomy" id="673535"/>
    <lineage>
        <taxon>Bacteria</taxon>
        <taxon>Bacillati</taxon>
        <taxon>Actinomycetota</taxon>
        <taxon>Actinomycetes</taxon>
        <taxon>Micromonosporales</taxon>
        <taxon>Micromonosporaceae</taxon>
        <taxon>Plantactinospora</taxon>
    </lineage>
</organism>
<proteinExistence type="predicted"/>
<dbReference type="Proteomes" id="UP000646749">
    <property type="component" value="Unassembled WGS sequence"/>
</dbReference>
<gene>
    <name evidence="2" type="ORF">Pen02_19320</name>
</gene>
<feature type="region of interest" description="Disordered" evidence="1">
    <location>
        <begin position="1"/>
        <end position="26"/>
    </location>
</feature>